<accession>D8LXP1</accession>
<dbReference type="PANTHER" id="PTHR11472">
    <property type="entry name" value="DNA REPAIR DEAD HELICASE RAD3/XP-D SUBFAMILY MEMBER"/>
    <property type="match status" value="1"/>
</dbReference>
<evidence type="ECO:0000313" key="5">
    <source>
        <dbReference type="EMBL" id="CBK20346.2"/>
    </source>
</evidence>
<evidence type="ECO:0000313" key="6">
    <source>
        <dbReference type="EMBL" id="CBK23798.2"/>
    </source>
</evidence>
<dbReference type="GO" id="GO:0016787">
    <property type="term" value="F:hydrolase activity"/>
    <property type="evidence" value="ECO:0007669"/>
    <property type="project" value="UniProtKB-KW"/>
</dbReference>
<keyword evidence="2" id="KW-0378">Hydrolase</keyword>
<proteinExistence type="predicted"/>
<dbReference type="GO" id="GO:0005524">
    <property type="term" value="F:ATP binding"/>
    <property type="evidence" value="ECO:0007669"/>
    <property type="project" value="UniProtKB-KW"/>
</dbReference>
<organism evidence="5">
    <name type="scientific">Blastocystis hominis</name>
    <dbReference type="NCBI Taxonomy" id="12968"/>
    <lineage>
        <taxon>Eukaryota</taxon>
        <taxon>Sar</taxon>
        <taxon>Stramenopiles</taxon>
        <taxon>Bigyra</taxon>
        <taxon>Opalozoa</taxon>
        <taxon>Opalinata</taxon>
        <taxon>Blastocystidae</taxon>
        <taxon>Blastocystis</taxon>
    </lineage>
</organism>
<dbReference type="RefSeq" id="XP_012894394.1">
    <property type="nucleotide sequence ID" value="XM_013038940.1"/>
</dbReference>
<dbReference type="Gene3D" id="3.40.50.300">
    <property type="entry name" value="P-loop containing nucleotide triphosphate hydrolases"/>
    <property type="match status" value="1"/>
</dbReference>
<keyword evidence="7" id="KW-1185">Reference proteome</keyword>
<dbReference type="EMBL" id="FN668662">
    <property type="protein sequence ID" value="CBK23798.2"/>
    <property type="molecule type" value="Genomic_DNA"/>
</dbReference>
<dbReference type="GO" id="GO:0003677">
    <property type="term" value="F:DNA binding"/>
    <property type="evidence" value="ECO:0007669"/>
    <property type="project" value="InterPro"/>
</dbReference>
<dbReference type="EMBL" id="FN668639">
    <property type="protein sequence ID" value="CBK20346.2"/>
    <property type="molecule type" value="Genomic_DNA"/>
</dbReference>
<dbReference type="GO" id="GO:0003678">
    <property type="term" value="F:DNA helicase activity"/>
    <property type="evidence" value="ECO:0007669"/>
    <property type="project" value="InterPro"/>
</dbReference>
<dbReference type="RefSeq" id="XP_012897846.1">
    <property type="nucleotide sequence ID" value="XM_013042392.1"/>
</dbReference>
<keyword evidence="1" id="KW-0547">Nucleotide-binding</keyword>
<dbReference type="InParanoid" id="D8LXP1"/>
<dbReference type="Pfam" id="PF06733">
    <property type="entry name" value="DEAD_2"/>
    <property type="match status" value="1"/>
</dbReference>
<dbReference type="InterPro" id="IPR010614">
    <property type="entry name" value="RAD3-like_helicase_DEAD"/>
</dbReference>
<name>D8LXP1_BLAHO</name>
<evidence type="ECO:0000256" key="1">
    <source>
        <dbReference type="ARBA" id="ARBA00022741"/>
    </source>
</evidence>
<feature type="domain" description="Helicase ATP-binding" evidence="4">
    <location>
        <begin position="1"/>
        <end position="151"/>
    </location>
</feature>
<dbReference type="PANTHER" id="PTHR11472:SF34">
    <property type="entry name" value="REGULATOR OF TELOMERE ELONGATION HELICASE 1"/>
    <property type="match status" value="1"/>
</dbReference>
<protein>
    <recommendedName>
        <fullName evidence="4">Helicase ATP-binding domain-containing protein</fullName>
    </recommendedName>
</protein>
<dbReference type="GeneID" id="24923101"/>
<dbReference type="InterPro" id="IPR027417">
    <property type="entry name" value="P-loop_NTPase"/>
</dbReference>
<evidence type="ECO:0000259" key="4">
    <source>
        <dbReference type="PROSITE" id="PS51193"/>
    </source>
</evidence>
<keyword evidence="3" id="KW-0067">ATP-binding</keyword>
<reference evidence="5" key="1">
    <citation type="submission" date="2010-02" db="EMBL/GenBank/DDBJ databases">
        <title>Sequencing and annotation of the Blastocystis hominis genome.</title>
        <authorList>
            <person name="Wincker P."/>
        </authorList>
    </citation>
    <scope>NUCLEOTIDE SEQUENCE</scope>
    <source>
        <strain evidence="5">Singapore isolate B</strain>
    </source>
</reference>
<dbReference type="OrthoDB" id="272481at2759"/>
<sequence length="257" mass="29156">MNAFGDVGTLISILAKLQTSRILAANTMKSFQGTKEGLPSRLAYNLSDFQQRKDTCPYFFARSCLDDADVIVFNYQYVLDPSISPLILPHINNQNNILLFDEGHNIDDVLCENYSVTIPSSHLKESYSFLTESILSLAFILSKEFQKREAAVNSVSVVKTEFGGKQIIQMPRTEPSSMTKEQATEVEAFIPLLKLMVMAMQNWKQPEIVNGLTINEVRLMIYQECLVDYYELRTFSGRFQRLLSVFESSGYSLAPEK</sequence>
<gene>
    <name evidence="5" type="ORF">GSBLH_T00006977001</name>
    <name evidence="6" type="ORF">GSBLH_T00007145001</name>
</gene>
<dbReference type="InterPro" id="IPR045028">
    <property type="entry name" value="DinG/Rad3-like"/>
</dbReference>
<dbReference type="AlphaFoldDB" id="D8LXP1"/>
<evidence type="ECO:0000256" key="3">
    <source>
        <dbReference type="ARBA" id="ARBA00022840"/>
    </source>
</evidence>
<evidence type="ECO:0000313" key="7">
    <source>
        <dbReference type="Proteomes" id="UP000008312"/>
    </source>
</evidence>
<dbReference type="GeneID" id="24923269"/>
<evidence type="ECO:0000256" key="2">
    <source>
        <dbReference type="ARBA" id="ARBA00022801"/>
    </source>
</evidence>
<dbReference type="InterPro" id="IPR014013">
    <property type="entry name" value="Helic_SF1/SF2_ATP-bd_DinG/Rad3"/>
</dbReference>
<dbReference type="PROSITE" id="PS51193">
    <property type="entry name" value="HELICASE_ATP_BIND_2"/>
    <property type="match status" value="1"/>
</dbReference>
<dbReference type="Proteomes" id="UP000008312">
    <property type="component" value="Unassembled WGS sequence"/>
</dbReference>